<feature type="region of interest" description="Disordered" evidence="1">
    <location>
        <begin position="1"/>
        <end position="46"/>
    </location>
</feature>
<evidence type="ECO:0000313" key="2">
    <source>
        <dbReference type="EMBL" id="SES67127.1"/>
    </source>
</evidence>
<reference evidence="2 3" key="1">
    <citation type="submission" date="2016-10" db="EMBL/GenBank/DDBJ databases">
        <authorList>
            <person name="de Groot N.N."/>
        </authorList>
    </citation>
    <scope>NUCLEOTIDE SEQUENCE [LARGE SCALE GENOMIC DNA]</scope>
    <source>
        <strain evidence="2 3">IBRC-M 10780</strain>
    </source>
</reference>
<sequence length="46" mass="5388">MSKKNNNWSKKRDTTSVNPQGLSEDVEDQQPRSQLEQRSKKKNTKI</sequence>
<dbReference type="STRING" id="930131.SAMN05216389_101341"/>
<dbReference type="RefSeq" id="WP_139177896.1">
    <property type="nucleotide sequence ID" value="NZ_FOHE01000001.1"/>
</dbReference>
<dbReference type="AlphaFoldDB" id="A0A1H9YDU1"/>
<evidence type="ECO:0000313" key="3">
    <source>
        <dbReference type="Proteomes" id="UP000198618"/>
    </source>
</evidence>
<dbReference type="OrthoDB" id="2706737at2"/>
<proteinExistence type="predicted"/>
<dbReference type="EMBL" id="FOHE01000001">
    <property type="protein sequence ID" value="SES67127.1"/>
    <property type="molecule type" value="Genomic_DNA"/>
</dbReference>
<accession>A0A1H9YDU1</accession>
<dbReference type="Proteomes" id="UP000198618">
    <property type="component" value="Unassembled WGS sequence"/>
</dbReference>
<name>A0A1H9YDU1_9BACI</name>
<evidence type="ECO:0000256" key="1">
    <source>
        <dbReference type="SAM" id="MobiDB-lite"/>
    </source>
</evidence>
<protein>
    <submittedName>
        <fullName evidence="2">Small acid-soluble spore protein L (Minor)</fullName>
    </submittedName>
</protein>
<keyword evidence="3" id="KW-1185">Reference proteome</keyword>
<organism evidence="2 3">
    <name type="scientific">Oceanobacillus limi</name>
    <dbReference type="NCBI Taxonomy" id="930131"/>
    <lineage>
        <taxon>Bacteria</taxon>
        <taxon>Bacillati</taxon>
        <taxon>Bacillota</taxon>
        <taxon>Bacilli</taxon>
        <taxon>Bacillales</taxon>
        <taxon>Bacillaceae</taxon>
        <taxon>Oceanobacillus</taxon>
    </lineage>
</organism>
<gene>
    <name evidence="2" type="ORF">SAMN05216389_101341</name>
</gene>